<evidence type="ECO:0000256" key="12">
    <source>
        <dbReference type="ARBA" id="ARBA00033342"/>
    </source>
</evidence>
<evidence type="ECO:0000256" key="4">
    <source>
        <dbReference type="ARBA" id="ARBA00022448"/>
    </source>
</evidence>
<keyword evidence="10" id="KW-0143">Chaperone</keyword>
<keyword evidence="5" id="KW-1003">Cell membrane</keyword>
<dbReference type="Pfam" id="PF02096">
    <property type="entry name" value="60KD_IMP"/>
    <property type="match status" value="1"/>
</dbReference>
<dbReference type="NCBIfam" id="NF002353">
    <property type="entry name" value="PRK01318.1-4"/>
    <property type="match status" value="1"/>
</dbReference>
<dbReference type="NCBIfam" id="TIGR03592">
    <property type="entry name" value="yidC_oxa1_cterm"/>
    <property type="match status" value="1"/>
</dbReference>
<feature type="domain" description="Membrane insertase YidC/Oxa/ALB C-terminal" evidence="14">
    <location>
        <begin position="369"/>
        <end position="569"/>
    </location>
</feature>
<dbReference type="InterPro" id="IPR019998">
    <property type="entry name" value="Membr_insert_YidC"/>
</dbReference>
<keyword evidence="8 13" id="KW-1133">Transmembrane helix</keyword>
<evidence type="ECO:0000256" key="2">
    <source>
        <dbReference type="ARBA" id="ARBA00010527"/>
    </source>
</evidence>
<dbReference type="Gene3D" id="2.70.98.90">
    <property type="match status" value="1"/>
</dbReference>
<dbReference type="NCBIfam" id="TIGR03593">
    <property type="entry name" value="yidC_nterm"/>
    <property type="match status" value="1"/>
</dbReference>
<keyword evidence="9 13" id="KW-0472">Membrane</keyword>
<evidence type="ECO:0000256" key="5">
    <source>
        <dbReference type="ARBA" id="ARBA00022475"/>
    </source>
</evidence>
<evidence type="ECO:0000256" key="8">
    <source>
        <dbReference type="ARBA" id="ARBA00022989"/>
    </source>
</evidence>
<organism evidence="16">
    <name type="scientific">marine metagenome</name>
    <dbReference type="NCBI Taxonomy" id="408172"/>
    <lineage>
        <taxon>unclassified sequences</taxon>
        <taxon>metagenomes</taxon>
        <taxon>ecological metagenomes</taxon>
    </lineage>
</organism>
<dbReference type="AlphaFoldDB" id="A0A381WB70"/>
<evidence type="ECO:0000256" key="3">
    <source>
        <dbReference type="ARBA" id="ARBA00015325"/>
    </source>
</evidence>
<dbReference type="CDD" id="cd19961">
    <property type="entry name" value="EcYidC-like_peri"/>
    <property type="match status" value="1"/>
</dbReference>
<accession>A0A381WB70</accession>
<dbReference type="Pfam" id="PF14849">
    <property type="entry name" value="YidC_periplas"/>
    <property type="match status" value="1"/>
</dbReference>
<comment type="similarity">
    <text evidence="2">Belongs to the OXA1/ALB3/YidC family. Type 1 subfamily.</text>
</comment>
<evidence type="ECO:0000313" key="16">
    <source>
        <dbReference type="EMBL" id="SVA49183.1"/>
    </source>
</evidence>
<feature type="transmembrane region" description="Helical" evidence="13">
    <location>
        <begin position="495"/>
        <end position="514"/>
    </location>
</feature>
<dbReference type="InterPro" id="IPR047196">
    <property type="entry name" value="YidC_ALB_C"/>
</dbReference>
<name>A0A381WB70_9ZZZZ</name>
<sequence>MNEQKNLFLAIGLSIAIIVIFQFLMPSTQPIQKSNIENNEIIQPATSIDEQTSTSVNIIKPKEEILNNNQRVFIKTSVLKGSINLKGAILDDLELSNYKISLDENSKNIELFLPDGTSNPYYVEIGWKQINETSIDLPNLETEWKSNSTTLSSNKNVVLSWKNNQNITFKITYEVDENYMFSIKQEIFNGSNKTIDVFPYRLIKRINTPDTINFFILHEGLISLLNDELLEKDYDDLMDDCSSANTSKNLYCDSKSQGGWLGFTDKYWMSILIPDPIESINVNYRHGNNGRDNYRTGYVGKIFNINPAQSISYNGHLFAGAKNLNILNNYKKTLSIPRFNDAIDWGWFSFLTKPISHAINWFYGYVGNFGLAIIAFTILMRLILFPLAHISFKSMAKMKKLQPEMKLLKETYPDDKQKMQQELMALYKREGANPVAGCLPIMVQIPIFFSLYKVLFVTIEMYHAPFYGWIHDLSAPDPLGLITLFGIFPWDFPPFLSIINIGILPIIMGFTMWLQQKLNPAPADPTQARIFALLPFVFTFILAGFAAGLVLYWSVNNILSIAQQWFIQRKILAKHE</sequence>
<keyword evidence="7" id="KW-0653">Protein transport</keyword>
<evidence type="ECO:0000256" key="13">
    <source>
        <dbReference type="SAM" id="Phobius"/>
    </source>
</evidence>
<dbReference type="InterPro" id="IPR028053">
    <property type="entry name" value="Membr_insert_YidC_N"/>
</dbReference>
<dbReference type="PANTHER" id="PTHR12428">
    <property type="entry name" value="OXA1"/>
    <property type="match status" value="1"/>
</dbReference>
<evidence type="ECO:0000256" key="1">
    <source>
        <dbReference type="ARBA" id="ARBA00004429"/>
    </source>
</evidence>
<feature type="transmembrane region" description="Helical" evidence="13">
    <location>
        <begin position="431"/>
        <end position="452"/>
    </location>
</feature>
<dbReference type="InterPro" id="IPR028055">
    <property type="entry name" value="YidC/Oxa/ALB_C"/>
</dbReference>
<keyword evidence="6 13" id="KW-0812">Transmembrane</keyword>
<evidence type="ECO:0000256" key="6">
    <source>
        <dbReference type="ARBA" id="ARBA00022692"/>
    </source>
</evidence>
<dbReference type="PRINTS" id="PR00701">
    <property type="entry name" value="60KDINNERMP"/>
</dbReference>
<dbReference type="GO" id="GO:0051205">
    <property type="term" value="P:protein insertion into membrane"/>
    <property type="evidence" value="ECO:0007669"/>
    <property type="project" value="TreeGrafter"/>
</dbReference>
<dbReference type="PRINTS" id="PR01900">
    <property type="entry name" value="YIDCPROTEIN"/>
</dbReference>
<proteinExistence type="inferred from homology"/>
<feature type="transmembrane region" description="Helical" evidence="13">
    <location>
        <begin position="7"/>
        <end position="25"/>
    </location>
</feature>
<comment type="subcellular location">
    <subcellularLocation>
        <location evidence="1">Cell inner membrane</location>
        <topology evidence="1">Multi-pass membrane protein</topology>
    </subcellularLocation>
</comment>
<dbReference type="PANTHER" id="PTHR12428:SF65">
    <property type="entry name" value="CYTOCHROME C OXIDASE ASSEMBLY PROTEIN COX18, MITOCHONDRIAL"/>
    <property type="match status" value="1"/>
</dbReference>
<dbReference type="CDD" id="cd20070">
    <property type="entry name" value="5TM_YidC_Alb3"/>
    <property type="match status" value="1"/>
</dbReference>
<keyword evidence="4" id="KW-0813">Transport</keyword>
<feature type="transmembrane region" description="Helical" evidence="13">
    <location>
        <begin position="362"/>
        <end position="390"/>
    </location>
</feature>
<dbReference type="GO" id="GO:0015031">
    <property type="term" value="P:protein transport"/>
    <property type="evidence" value="ECO:0007669"/>
    <property type="project" value="UniProtKB-KW"/>
</dbReference>
<feature type="transmembrane region" description="Helical" evidence="13">
    <location>
        <begin position="530"/>
        <end position="553"/>
    </location>
</feature>
<dbReference type="GO" id="GO:0032977">
    <property type="term" value="F:membrane insertase activity"/>
    <property type="evidence" value="ECO:0007669"/>
    <property type="project" value="InterPro"/>
</dbReference>
<protein>
    <recommendedName>
        <fullName evidence="3">Membrane protein insertase YidC</fullName>
    </recommendedName>
    <alternativeName>
        <fullName evidence="12">Foldase YidC</fullName>
    </alternativeName>
    <alternativeName>
        <fullName evidence="11">Membrane integrase YidC</fullName>
    </alternativeName>
</protein>
<dbReference type="InterPro" id="IPR001708">
    <property type="entry name" value="YidC/ALB3/OXA1/COX18"/>
</dbReference>
<gene>
    <name evidence="16" type="ORF">METZ01_LOCUS102037</name>
</gene>
<evidence type="ECO:0000256" key="9">
    <source>
        <dbReference type="ARBA" id="ARBA00023136"/>
    </source>
</evidence>
<evidence type="ECO:0000256" key="11">
    <source>
        <dbReference type="ARBA" id="ARBA00033245"/>
    </source>
</evidence>
<evidence type="ECO:0000256" key="10">
    <source>
        <dbReference type="ARBA" id="ARBA00023186"/>
    </source>
</evidence>
<reference evidence="16" key="1">
    <citation type="submission" date="2018-05" db="EMBL/GenBank/DDBJ databases">
        <authorList>
            <person name="Lanie J.A."/>
            <person name="Ng W.-L."/>
            <person name="Kazmierczak K.M."/>
            <person name="Andrzejewski T.M."/>
            <person name="Davidsen T.M."/>
            <person name="Wayne K.J."/>
            <person name="Tettelin H."/>
            <person name="Glass J.I."/>
            <person name="Rusch D."/>
            <person name="Podicherti R."/>
            <person name="Tsui H.-C.T."/>
            <person name="Winkler M.E."/>
        </authorList>
    </citation>
    <scope>NUCLEOTIDE SEQUENCE</scope>
</reference>
<dbReference type="GO" id="GO:0005886">
    <property type="term" value="C:plasma membrane"/>
    <property type="evidence" value="ECO:0007669"/>
    <property type="project" value="UniProtKB-SubCell"/>
</dbReference>
<evidence type="ECO:0000259" key="14">
    <source>
        <dbReference type="Pfam" id="PF02096"/>
    </source>
</evidence>
<feature type="domain" description="Membrane insertase YidC N-terminal" evidence="15">
    <location>
        <begin position="71"/>
        <end position="355"/>
    </location>
</feature>
<evidence type="ECO:0000256" key="7">
    <source>
        <dbReference type="ARBA" id="ARBA00022927"/>
    </source>
</evidence>
<dbReference type="HAMAP" id="MF_01810">
    <property type="entry name" value="YidC_type1"/>
    <property type="match status" value="1"/>
</dbReference>
<dbReference type="EMBL" id="UINC01011114">
    <property type="protein sequence ID" value="SVA49183.1"/>
    <property type="molecule type" value="Genomic_DNA"/>
</dbReference>
<evidence type="ECO:0000259" key="15">
    <source>
        <dbReference type="Pfam" id="PF14849"/>
    </source>
</evidence>
<dbReference type="InterPro" id="IPR038221">
    <property type="entry name" value="YidC_periplasmic_sf"/>
</dbReference>